<protein>
    <recommendedName>
        <fullName evidence="1">C2H2-type domain-containing protein</fullName>
    </recommendedName>
</protein>
<accession>A0A0F9PSD4</accession>
<evidence type="ECO:0000313" key="2">
    <source>
        <dbReference type="EMBL" id="KKM96072.1"/>
    </source>
</evidence>
<organism evidence="2">
    <name type="scientific">marine sediment metagenome</name>
    <dbReference type="NCBI Taxonomy" id="412755"/>
    <lineage>
        <taxon>unclassified sequences</taxon>
        <taxon>metagenomes</taxon>
        <taxon>ecological metagenomes</taxon>
    </lineage>
</organism>
<sequence>MTDYGAPYGERPEPDVGKSLGCYDCEGEFASVDELEAHERESGHGCETCGGKGGCDELGCDLPCHECNRPKKGD</sequence>
<evidence type="ECO:0000259" key="1">
    <source>
        <dbReference type="PROSITE" id="PS00028"/>
    </source>
</evidence>
<dbReference type="AlphaFoldDB" id="A0A0F9PSD4"/>
<dbReference type="EMBL" id="LAZR01005927">
    <property type="protein sequence ID" value="KKM96072.1"/>
    <property type="molecule type" value="Genomic_DNA"/>
</dbReference>
<gene>
    <name evidence="2" type="ORF">LCGC14_1181740</name>
</gene>
<reference evidence="2" key="1">
    <citation type="journal article" date="2015" name="Nature">
        <title>Complex archaea that bridge the gap between prokaryotes and eukaryotes.</title>
        <authorList>
            <person name="Spang A."/>
            <person name="Saw J.H."/>
            <person name="Jorgensen S.L."/>
            <person name="Zaremba-Niedzwiedzka K."/>
            <person name="Martijn J."/>
            <person name="Lind A.E."/>
            <person name="van Eijk R."/>
            <person name="Schleper C."/>
            <person name="Guy L."/>
            <person name="Ettema T.J."/>
        </authorList>
    </citation>
    <scope>NUCLEOTIDE SEQUENCE</scope>
</reference>
<proteinExistence type="predicted"/>
<dbReference type="InterPro" id="IPR013087">
    <property type="entry name" value="Znf_C2H2_type"/>
</dbReference>
<feature type="domain" description="C2H2-type" evidence="1">
    <location>
        <begin position="22"/>
        <end position="44"/>
    </location>
</feature>
<comment type="caution">
    <text evidence="2">The sequence shown here is derived from an EMBL/GenBank/DDBJ whole genome shotgun (WGS) entry which is preliminary data.</text>
</comment>
<name>A0A0F9PSD4_9ZZZZ</name>
<dbReference type="PROSITE" id="PS00028">
    <property type="entry name" value="ZINC_FINGER_C2H2_1"/>
    <property type="match status" value="1"/>
</dbReference>